<feature type="region of interest" description="Disordered" evidence="6">
    <location>
        <begin position="218"/>
        <end position="275"/>
    </location>
</feature>
<evidence type="ECO:0000256" key="5">
    <source>
        <dbReference type="PIRSR" id="PIRSR011789-1"/>
    </source>
</evidence>
<dbReference type="NCBIfam" id="TIGR00324">
    <property type="entry name" value="endA"/>
    <property type="match status" value="1"/>
</dbReference>
<dbReference type="GO" id="GO:0000379">
    <property type="term" value="P:tRNA-type intron splice site recognition and cleavage"/>
    <property type="evidence" value="ECO:0007669"/>
    <property type="project" value="TreeGrafter"/>
</dbReference>
<feature type="active site" evidence="5">
    <location>
        <position position="378"/>
    </location>
</feature>
<dbReference type="EC" id="4.6.1.16" evidence="4"/>
<dbReference type="Pfam" id="PF01974">
    <property type="entry name" value="tRNA_int_endo"/>
    <property type="match status" value="1"/>
</dbReference>
<evidence type="ECO:0000256" key="4">
    <source>
        <dbReference type="PIRNR" id="PIRNR011789"/>
    </source>
</evidence>
<dbReference type="GO" id="GO:0005737">
    <property type="term" value="C:cytoplasm"/>
    <property type="evidence" value="ECO:0007669"/>
    <property type="project" value="TreeGrafter"/>
</dbReference>
<dbReference type="GO" id="GO:0000213">
    <property type="term" value="F:tRNA-intron lyase activity"/>
    <property type="evidence" value="ECO:0007669"/>
    <property type="project" value="UniProtKB-UniRule"/>
</dbReference>
<evidence type="ECO:0000256" key="2">
    <source>
        <dbReference type="ARBA" id="ARBA00022694"/>
    </source>
</evidence>
<comment type="function">
    <text evidence="4">Constitutes one of the two catalytic subunit of the tRNA-splicing endonuclease complex, a complex responsible for identification and cleavage of the splice sites in pre-tRNA. It cleaves pre-tRNA at the 5'- and 3'-splice sites to release the intron. The products are an intron and two tRNA half-molecules bearing 2',3'-cyclic phosphate and 5'-OH termini. There are no conserved sequences at the splice sites, but the intron is invariably located at the same site in the gene, placing the splice sites an invariant distance from the constant structural features of the tRNA body.</text>
</comment>
<dbReference type="GO" id="GO:0000214">
    <property type="term" value="C:tRNA-intron endonuclease complex"/>
    <property type="evidence" value="ECO:0007669"/>
    <property type="project" value="UniProtKB-UniRule"/>
</dbReference>
<reference evidence="8" key="1">
    <citation type="submission" date="2020-11" db="EMBL/GenBank/DDBJ databases">
        <title>Kefir isolates.</title>
        <authorList>
            <person name="Marcisauskas S."/>
            <person name="Kim Y."/>
            <person name="Blasche S."/>
        </authorList>
    </citation>
    <scope>NUCLEOTIDE SEQUENCE</scope>
    <source>
        <strain evidence="8">Olga-1</strain>
    </source>
</reference>
<evidence type="ECO:0000256" key="3">
    <source>
        <dbReference type="ARBA" id="ARBA00023239"/>
    </source>
</evidence>
<dbReference type="InterPro" id="IPR006677">
    <property type="entry name" value="tRNA_intron_Endonuc_cat-like"/>
</dbReference>
<accession>A0A9P6WMM1</accession>
<dbReference type="SUPFAM" id="SSF53032">
    <property type="entry name" value="tRNA-intron endonuclease catalytic domain-like"/>
    <property type="match status" value="1"/>
</dbReference>
<evidence type="ECO:0000256" key="6">
    <source>
        <dbReference type="SAM" id="MobiDB-lite"/>
    </source>
</evidence>
<dbReference type="PANTHER" id="PTHR21227:SF0">
    <property type="entry name" value="TRNA-SPLICING ENDONUCLEASE SUBUNIT SEN2"/>
    <property type="match status" value="1"/>
</dbReference>
<name>A0A9P6WMM1_9ASCO</name>
<dbReference type="OrthoDB" id="10249562at2759"/>
<dbReference type="PANTHER" id="PTHR21227">
    <property type="entry name" value="TRNA-SPLICING ENDONUCLEASE SUBUNIT SEN2"/>
    <property type="match status" value="1"/>
</dbReference>
<keyword evidence="9" id="KW-1185">Reference proteome</keyword>
<feature type="compositionally biased region" description="Low complexity" evidence="6">
    <location>
        <begin position="243"/>
        <end position="275"/>
    </location>
</feature>
<feature type="active site" evidence="5">
    <location>
        <position position="370"/>
    </location>
</feature>
<dbReference type="EMBL" id="PUHW01000122">
    <property type="protein sequence ID" value="KAG0688798.1"/>
    <property type="molecule type" value="Genomic_DNA"/>
</dbReference>
<keyword evidence="2 4" id="KW-0819">tRNA processing</keyword>
<feature type="compositionally biased region" description="Polar residues" evidence="6">
    <location>
        <begin position="230"/>
        <end position="242"/>
    </location>
</feature>
<dbReference type="CDD" id="cd22363">
    <property type="entry name" value="tRNA-intron_lyase_C"/>
    <property type="match status" value="1"/>
</dbReference>
<sequence length="469" mass="54893">MSKQLSKRDYNNKRFPRPIPICIPLLHISNKYFTPYEVLESVFDTLNHIYSIGFFNSSSIDVIFDIYSDLSFKVLNPIDMSKIWDNGFYGKGILSRSEPTWQDRMEKKIKNLLKSKIENDINIDNIDNINNNNNNNSIGNSNFNIDDNEFDLNEIKINDKLFSEEVTNHRRVLRDAWKKERDAYFLLEKEIKLRSIHGEISNEDKAILTAERERLSKLKDDLTKGPHGVNPNTLSSRENTPILNNLENSNINTNTSINNNNNSSNNNNNNNNNNTETLRMEDYDVIFNSNNIRNMEYLELDPCETLFLLQLNIINVKINNKCVTFNELIKILVETFGPIIINEYVVYYHYKTLGWCVKNGLKFSCDWVLYSRGPPFSHAEFSIKVINENDSNYENYRDNLVDYSAISRVVSGVKKTLVLCFIDGPIIESEEWFKMWNQFLKDGDFIKLLNNFVINEITWRRWAPSKTRM</sequence>
<protein>
    <recommendedName>
        <fullName evidence="4">tRNA-splicing endonuclease subunit Sen2</fullName>
        <ecNumber evidence="4">4.6.1.16</ecNumber>
    </recommendedName>
</protein>
<dbReference type="Gene3D" id="3.40.1350.10">
    <property type="match status" value="1"/>
</dbReference>
<evidence type="ECO:0000313" key="8">
    <source>
        <dbReference type="EMBL" id="KAG0688798.1"/>
    </source>
</evidence>
<dbReference type="AlphaFoldDB" id="A0A9P6WMM1"/>
<evidence type="ECO:0000259" key="7">
    <source>
        <dbReference type="Pfam" id="PF01974"/>
    </source>
</evidence>
<feature type="domain" description="tRNA intron endonuclease catalytic" evidence="7">
    <location>
        <begin position="342"/>
        <end position="423"/>
    </location>
</feature>
<gene>
    <name evidence="8" type="ORF">C6P40_000532</name>
</gene>
<feature type="active site" evidence="5">
    <location>
        <position position="415"/>
    </location>
</feature>
<proteinExistence type="inferred from homology"/>
<comment type="similarity">
    <text evidence="1 4">Belongs to the tRNA-intron endonuclease family.</text>
</comment>
<evidence type="ECO:0000313" key="9">
    <source>
        <dbReference type="Proteomes" id="UP000697127"/>
    </source>
</evidence>
<organism evidence="8 9">
    <name type="scientific">Pichia californica</name>
    <dbReference type="NCBI Taxonomy" id="460514"/>
    <lineage>
        <taxon>Eukaryota</taxon>
        <taxon>Fungi</taxon>
        <taxon>Dikarya</taxon>
        <taxon>Ascomycota</taxon>
        <taxon>Saccharomycotina</taxon>
        <taxon>Pichiomycetes</taxon>
        <taxon>Pichiales</taxon>
        <taxon>Pichiaceae</taxon>
        <taxon>Pichia</taxon>
    </lineage>
</organism>
<dbReference type="InterPro" id="IPR011856">
    <property type="entry name" value="tRNA_endonuc-like_dom_sf"/>
</dbReference>
<dbReference type="InterPro" id="IPR036167">
    <property type="entry name" value="tRNA_intron_Endo_cat-like_sf"/>
</dbReference>
<dbReference type="GO" id="GO:0003676">
    <property type="term" value="F:nucleic acid binding"/>
    <property type="evidence" value="ECO:0007669"/>
    <property type="project" value="InterPro"/>
</dbReference>
<comment type="caution">
    <text evidence="8">The sequence shown here is derived from an EMBL/GenBank/DDBJ whole genome shotgun (WGS) entry which is preliminary data.</text>
</comment>
<dbReference type="InterPro" id="IPR016589">
    <property type="entry name" value="tRNA_splic_SEN2"/>
</dbReference>
<dbReference type="Proteomes" id="UP000697127">
    <property type="component" value="Unassembled WGS sequence"/>
</dbReference>
<evidence type="ECO:0000256" key="1">
    <source>
        <dbReference type="ARBA" id="ARBA00008078"/>
    </source>
</evidence>
<keyword evidence="3 4" id="KW-0456">Lyase</keyword>
<dbReference type="PIRSF" id="PIRSF011789">
    <property type="entry name" value="tRNA_splic_SEN2"/>
    <property type="match status" value="1"/>
</dbReference>
<dbReference type="InterPro" id="IPR006676">
    <property type="entry name" value="tRNA_splic"/>
</dbReference>